<dbReference type="Proteomes" id="UP000035036">
    <property type="component" value="Chromosome"/>
</dbReference>
<dbReference type="HOGENOM" id="CLU_1675009_0_0_7"/>
<dbReference type="AlphaFoldDB" id="A0A0B5FQA3"/>
<dbReference type="RefSeq" id="WP_013219083.1">
    <property type="nucleotide sequence ID" value="NZ_CP010311.1"/>
</dbReference>
<evidence type="ECO:0000313" key="2">
    <source>
        <dbReference type="Proteomes" id="UP000035036"/>
    </source>
</evidence>
<dbReference type="InterPro" id="IPR007731">
    <property type="entry name" value="DUF669"/>
</dbReference>
<protein>
    <recommendedName>
        <fullName evidence="3">DUF669 domain-containing protein</fullName>
    </recommendedName>
</protein>
<dbReference type="KEGG" id="gsb:GSUB_10170"/>
<evidence type="ECO:0000313" key="1">
    <source>
        <dbReference type="EMBL" id="AJF06844.1"/>
    </source>
</evidence>
<dbReference type="STRING" id="483547.GSUB_10170"/>
<dbReference type="Pfam" id="PF05037">
    <property type="entry name" value="DUF669"/>
    <property type="match status" value="1"/>
</dbReference>
<name>A0A0B5FQA3_9BACT</name>
<gene>
    <name evidence="1" type="ORF">GSUB_10170</name>
</gene>
<reference evidence="1 2" key="1">
    <citation type="journal article" date="2015" name="Genome Announc.">
        <title>Genomes of Geoalkalibacter ferrihydriticus Z-0531T and Geoalkalibacter subterraneus Red1T, Two Haloalkaliphilic Metal-Reducing Deltaproteobacteria.</title>
        <authorList>
            <person name="Badalamenti J.P."/>
            <person name="Krajmalnik-Brown R."/>
            <person name="Torres C.I."/>
            <person name="Bond D.R."/>
        </authorList>
    </citation>
    <scope>NUCLEOTIDE SEQUENCE [LARGE SCALE GENOMIC DNA]</scope>
    <source>
        <strain evidence="1 2">Red1</strain>
    </source>
</reference>
<evidence type="ECO:0008006" key="3">
    <source>
        <dbReference type="Google" id="ProtNLM"/>
    </source>
</evidence>
<proteinExistence type="predicted"/>
<dbReference type="EMBL" id="CP010311">
    <property type="protein sequence ID" value="AJF06844.1"/>
    <property type="molecule type" value="Genomic_DNA"/>
</dbReference>
<organism evidence="1 2">
    <name type="scientific">Geoalkalibacter subterraneus</name>
    <dbReference type="NCBI Taxonomy" id="483547"/>
    <lineage>
        <taxon>Bacteria</taxon>
        <taxon>Pseudomonadati</taxon>
        <taxon>Thermodesulfobacteriota</taxon>
        <taxon>Desulfuromonadia</taxon>
        <taxon>Desulfuromonadales</taxon>
        <taxon>Geoalkalibacteraceae</taxon>
        <taxon>Geoalkalibacter</taxon>
    </lineage>
</organism>
<sequence>MEHYENQSSSNLDLAQFDDAFETAEVEEREFEAVPDGKYQVNVDRVELTRAQTSGNPMLKWTLRILAPTHKGRLLWRNNVMASNENIKWLKQDLYTCGLQLQKLSDLPGHLEQLLNIKLEVTKRTRGENENIYFNRRIVMADDAGAPGAAMDDMIPF</sequence>
<dbReference type="OrthoDB" id="5418710at2"/>
<keyword evidence="2" id="KW-1185">Reference proteome</keyword>
<accession>A0A0B5FQA3</accession>